<dbReference type="SUPFAM" id="SSF54695">
    <property type="entry name" value="POZ domain"/>
    <property type="match status" value="1"/>
</dbReference>
<organism evidence="4 5">
    <name type="scientific">Durio zibethinus</name>
    <name type="common">Durian</name>
    <dbReference type="NCBI Taxonomy" id="66656"/>
    <lineage>
        <taxon>Eukaryota</taxon>
        <taxon>Viridiplantae</taxon>
        <taxon>Streptophyta</taxon>
        <taxon>Embryophyta</taxon>
        <taxon>Tracheophyta</taxon>
        <taxon>Spermatophyta</taxon>
        <taxon>Magnoliopsida</taxon>
        <taxon>eudicotyledons</taxon>
        <taxon>Gunneridae</taxon>
        <taxon>Pentapetalae</taxon>
        <taxon>rosids</taxon>
        <taxon>malvids</taxon>
        <taxon>Malvales</taxon>
        <taxon>Malvaceae</taxon>
        <taxon>Helicteroideae</taxon>
        <taxon>Durio</taxon>
    </lineage>
</organism>
<dbReference type="Gene3D" id="3.30.710.10">
    <property type="entry name" value="Potassium Channel Kv1.1, Chain A"/>
    <property type="match status" value="1"/>
</dbReference>
<dbReference type="PANTHER" id="PTHR47274:SF1">
    <property type="entry name" value="BTB_POZ DOMAIN CONTAINING PROTEIN, EXPRESSED"/>
    <property type="match status" value="1"/>
</dbReference>
<gene>
    <name evidence="5" type="primary">LOC111297730</name>
</gene>
<keyword evidence="4" id="KW-1185">Reference proteome</keyword>
<proteinExistence type="predicted"/>
<dbReference type="InterPro" id="IPR000210">
    <property type="entry name" value="BTB/POZ_dom"/>
</dbReference>
<dbReference type="PROSITE" id="PS50097">
    <property type="entry name" value="BTB"/>
    <property type="match status" value="1"/>
</dbReference>
<dbReference type="Gene3D" id="1.25.40.420">
    <property type="match status" value="1"/>
</dbReference>
<dbReference type="InterPro" id="IPR011333">
    <property type="entry name" value="SKP1/BTB/POZ_sf"/>
</dbReference>
<sequence length="292" mass="32993">MPSKETSSLSSLFSSFTNGSFTYLYDIFSSCFPRTSTSVTAAVNKPQPHANQAKWMADLKDKRISFLSGLFGAFKEEIHTDAQLKPGDNGPCIQAHRVLLATRSEIFKNMLYSDGFKVPPCDTITLPELNSEELESLLEFLYSGSLPLEKLEKHVYQLFIAAEKYEIPYLQEFCQCYMLNSLNASSVLDVLETSEVCSNKGLKEIALNFICRNTEAVVFSDKYEALAAKNPQLCMKITREFFMNARNEKISRVRILGFQKKIGLQEKSCKEFQVKAGEGKMGNCQELEQCKH</sequence>
<feature type="domain" description="BTB" evidence="3">
    <location>
        <begin position="80"/>
        <end position="150"/>
    </location>
</feature>
<dbReference type="PANTHER" id="PTHR47274">
    <property type="entry name" value="BTB/POZ DOMAIN CONTAINING PROTEIN, EXPRESSED-RELATED"/>
    <property type="match status" value="1"/>
</dbReference>
<dbReference type="GeneID" id="111297730"/>
<dbReference type="GO" id="GO:0016567">
    <property type="term" value="P:protein ubiquitination"/>
    <property type="evidence" value="ECO:0007669"/>
    <property type="project" value="UniProtKB-UniPathway"/>
</dbReference>
<protein>
    <submittedName>
        <fullName evidence="5">BTB/POZ domain-containing protein At3g56230-like</fullName>
    </submittedName>
</protein>
<dbReference type="SMART" id="SM00225">
    <property type="entry name" value="BTB"/>
    <property type="match status" value="1"/>
</dbReference>
<dbReference type="CDD" id="cd14733">
    <property type="entry name" value="BACK"/>
    <property type="match status" value="1"/>
</dbReference>
<dbReference type="Proteomes" id="UP000515121">
    <property type="component" value="Unplaced"/>
</dbReference>
<reference evidence="5" key="1">
    <citation type="submission" date="2025-08" db="UniProtKB">
        <authorList>
            <consortium name="RefSeq"/>
        </authorList>
    </citation>
    <scope>IDENTIFICATION</scope>
    <source>
        <tissue evidence="5">Fruit stalk</tissue>
    </source>
</reference>
<dbReference type="UniPathway" id="UPA00143"/>
<accession>A0A6P5Z6B3</accession>
<evidence type="ECO:0000313" key="4">
    <source>
        <dbReference type="Proteomes" id="UP000515121"/>
    </source>
</evidence>
<evidence type="ECO:0000259" key="3">
    <source>
        <dbReference type="PROSITE" id="PS50097"/>
    </source>
</evidence>
<evidence type="ECO:0000256" key="2">
    <source>
        <dbReference type="ARBA" id="ARBA00004906"/>
    </source>
</evidence>
<name>A0A6P5Z6B3_DURZI</name>
<dbReference type="InterPro" id="IPR044784">
    <property type="entry name" value="At1g01640-like"/>
</dbReference>
<dbReference type="CDD" id="cd18186">
    <property type="entry name" value="BTB_POZ_ZBTB_KLHL-like"/>
    <property type="match status" value="1"/>
</dbReference>
<evidence type="ECO:0000313" key="5">
    <source>
        <dbReference type="RefSeq" id="XP_022748097.1"/>
    </source>
</evidence>
<evidence type="ECO:0000256" key="1">
    <source>
        <dbReference type="ARBA" id="ARBA00002668"/>
    </source>
</evidence>
<dbReference type="RefSeq" id="XP_022748097.1">
    <property type="nucleotide sequence ID" value="XM_022892362.1"/>
</dbReference>
<dbReference type="OrthoDB" id="6359943at2759"/>
<dbReference type="AlphaFoldDB" id="A0A6P5Z6B3"/>
<dbReference type="Pfam" id="PF00651">
    <property type="entry name" value="BTB"/>
    <property type="match status" value="1"/>
</dbReference>
<comment type="pathway">
    <text evidence="2">Protein modification; protein ubiquitination.</text>
</comment>
<comment type="function">
    <text evidence="1">May act as a substrate-specific adapter of an E3 ubiquitin-protein ligase complex (CUL3-RBX1-BTB) which mediates the ubiquitination and subsequent proteasomal degradation of target proteins.</text>
</comment>
<dbReference type="KEGG" id="dzi:111297730"/>